<keyword evidence="4" id="KW-1185">Reference proteome</keyword>
<sequence>MALTSIAGSEAWWQTKEGPEWRLESEGKYEVTFWWRDPAGTETTSLTQRVWIYITGVTDHHPPAAPQSL</sequence>
<accession>A0ABX3U7D6</accession>
<evidence type="ECO:0000259" key="2">
    <source>
        <dbReference type="Pfam" id="PF11806"/>
    </source>
</evidence>
<comment type="similarity">
    <text evidence="1">Belongs to the Fes family.</text>
</comment>
<protein>
    <recommendedName>
        <fullName evidence="2">Enterochelin esterase N-terminal domain-containing protein</fullName>
    </recommendedName>
</protein>
<dbReference type="InterPro" id="IPR013783">
    <property type="entry name" value="Ig-like_fold"/>
</dbReference>
<evidence type="ECO:0000313" key="3">
    <source>
        <dbReference type="EMBL" id="ORJ47368.1"/>
    </source>
</evidence>
<dbReference type="RefSeq" id="WP_139800585.1">
    <property type="nucleotide sequence ID" value="NZ_MWPR01000085.1"/>
</dbReference>
<proteinExistence type="inferred from homology"/>
<dbReference type="EMBL" id="MWPR01000085">
    <property type="protein sequence ID" value="ORJ47368.1"/>
    <property type="molecule type" value="Genomic_DNA"/>
</dbReference>
<evidence type="ECO:0000256" key="1">
    <source>
        <dbReference type="ARBA" id="ARBA00024201"/>
    </source>
</evidence>
<gene>
    <name evidence="3" type="ORF">B2M27_26400</name>
</gene>
<name>A0ABX3U7D6_KLUIN</name>
<dbReference type="Pfam" id="PF11806">
    <property type="entry name" value="Enterochelin_N"/>
    <property type="match status" value="1"/>
</dbReference>
<dbReference type="SUPFAM" id="SSF81296">
    <property type="entry name" value="E set domains"/>
    <property type="match status" value="1"/>
</dbReference>
<feature type="domain" description="Enterochelin esterase N-terminal" evidence="2">
    <location>
        <begin position="30"/>
        <end position="68"/>
    </location>
</feature>
<comment type="caution">
    <text evidence="3">The sequence shown here is derived from an EMBL/GenBank/DDBJ whole genome shotgun (WGS) entry which is preliminary data.</text>
</comment>
<feature type="non-terminal residue" evidence="3">
    <location>
        <position position="69"/>
    </location>
</feature>
<dbReference type="Proteomes" id="UP000192521">
    <property type="component" value="Unassembled WGS sequence"/>
</dbReference>
<dbReference type="Gene3D" id="2.60.40.10">
    <property type="entry name" value="Immunoglobulins"/>
    <property type="match status" value="1"/>
</dbReference>
<reference evidence="3 4" key="1">
    <citation type="submission" date="2017-02" db="EMBL/GenBank/DDBJ databases">
        <title>Draft genome sequence of a Kluyvera intermedia isolate from a patient with a pancreatic abscess.</title>
        <authorList>
            <person name="Thele R."/>
        </authorList>
    </citation>
    <scope>NUCLEOTIDE SEQUENCE [LARGE SCALE GENOMIC DNA]</scope>
    <source>
        <strain evidence="3 4">FOSA7093</strain>
    </source>
</reference>
<evidence type="ECO:0000313" key="4">
    <source>
        <dbReference type="Proteomes" id="UP000192521"/>
    </source>
</evidence>
<dbReference type="InterPro" id="IPR021764">
    <property type="entry name" value="Enterochelin_esterase_N"/>
</dbReference>
<organism evidence="3 4">
    <name type="scientific">Kluyvera intermedia</name>
    <name type="common">Enterobacter intermedius</name>
    <dbReference type="NCBI Taxonomy" id="61648"/>
    <lineage>
        <taxon>Bacteria</taxon>
        <taxon>Pseudomonadati</taxon>
        <taxon>Pseudomonadota</taxon>
        <taxon>Gammaproteobacteria</taxon>
        <taxon>Enterobacterales</taxon>
        <taxon>Enterobacteriaceae</taxon>
        <taxon>Kluyvera</taxon>
    </lineage>
</organism>
<dbReference type="InterPro" id="IPR014756">
    <property type="entry name" value="Ig_E-set"/>
</dbReference>